<dbReference type="AlphaFoldDB" id="A0A6C0CSK9"/>
<organism evidence="1">
    <name type="scientific">viral metagenome</name>
    <dbReference type="NCBI Taxonomy" id="1070528"/>
    <lineage>
        <taxon>unclassified sequences</taxon>
        <taxon>metagenomes</taxon>
        <taxon>organismal metagenomes</taxon>
    </lineage>
</organism>
<protein>
    <recommendedName>
        <fullName evidence="2">Glycosyltransferase</fullName>
    </recommendedName>
</protein>
<sequence length="352" mass="41395">MQSLNLFLIHSSSLTLREQRMHLTVKQLEQISQKYGYHMRTFKINTFEPNDLQPKLEEISKQIRYDKTGDEDFDRGLQPLSVQQLSNFYKQKEALKQIVQIGKLPMVSPKDLYLILEDDALILPEFQRHLEYFFENPASSTWDVLTFSMSKPFSNPADLYEYIDARGFGKVLPGKESYMIQPKIAEMLLKELETIQFSYRLQLSYWLYTHPEVQFKCPSHRIFIEGSKIGFLPSSTTENNVLVYNQEFMEMFKMMVGQIDYDFQKGRQCYRVIEHLKSPEAMHLYAVMLHRENKLEQSKDMFINALNEMVAKQGLITPRSELLNNAINIHGIVQEDFDKITLQPSKYKEILV</sequence>
<accession>A0A6C0CSK9</accession>
<dbReference type="EMBL" id="MN739480">
    <property type="protein sequence ID" value="QHT07263.1"/>
    <property type="molecule type" value="Genomic_DNA"/>
</dbReference>
<name>A0A6C0CSK9_9ZZZZ</name>
<evidence type="ECO:0000313" key="1">
    <source>
        <dbReference type="EMBL" id="QHT07263.1"/>
    </source>
</evidence>
<reference evidence="1" key="1">
    <citation type="journal article" date="2020" name="Nature">
        <title>Giant virus diversity and host interactions through global metagenomics.</title>
        <authorList>
            <person name="Schulz F."/>
            <person name="Roux S."/>
            <person name="Paez-Espino D."/>
            <person name="Jungbluth S."/>
            <person name="Walsh D.A."/>
            <person name="Denef V.J."/>
            <person name="McMahon K.D."/>
            <person name="Konstantinidis K.T."/>
            <person name="Eloe-Fadrosh E.A."/>
            <person name="Kyrpides N.C."/>
            <person name="Woyke T."/>
        </authorList>
    </citation>
    <scope>NUCLEOTIDE SEQUENCE</scope>
    <source>
        <strain evidence="1">GVMAG-M-3300021962-46</strain>
    </source>
</reference>
<proteinExistence type="predicted"/>
<evidence type="ECO:0008006" key="2">
    <source>
        <dbReference type="Google" id="ProtNLM"/>
    </source>
</evidence>